<comment type="caution">
    <text evidence="12">The sequence shown here is derived from an EMBL/GenBank/DDBJ whole genome shotgun (WGS) entry which is preliminary data.</text>
</comment>
<dbReference type="Pfam" id="PF00020">
    <property type="entry name" value="TNFR_c6"/>
    <property type="match status" value="2"/>
</dbReference>
<dbReference type="SMART" id="SM00208">
    <property type="entry name" value="TNFR"/>
    <property type="match status" value="2"/>
</dbReference>
<feature type="disulfide bond" evidence="7">
    <location>
        <begin position="77"/>
        <end position="95"/>
    </location>
</feature>
<proteinExistence type="predicted"/>
<evidence type="ECO:0000256" key="3">
    <source>
        <dbReference type="ARBA" id="ARBA00023136"/>
    </source>
</evidence>
<feature type="signal peptide" evidence="10">
    <location>
        <begin position="1"/>
        <end position="19"/>
    </location>
</feature>
<feature type="domain" description="TNFR-Cys" evidence="11">
    <location>
        <begin position="55"/>
        <end position="95"/>
    </location>
</feature>
<dbReference type="InterPro" id="IPR052491">
    <property type="entry name" value="TNFRSF10"/>
</dbReference>
<feature type="region of interest" description="Disordered" evidence="8">
    <location>
        <begin position="428"/>
        <end position="485"/>
    </location>
</feature>
<dbReference type="SUPFAM" id="SSF57586">
    <property type="entry name" value="TNF receptor-like"/>
    <property type="match status" value="2"/>
</dbReference>
<feature type="disulfide bond" evidence="7">
    <location>
        <begin position="74"/>
        <end position="87"/>
    </location>
</feature>
<evidence type="ECO:0000256" key="4">
    <source>
        <dbReference type="ARBA" id="ARBA00023157"/>
    </source>
</evidence>
<dbReference type="EMBL" id="JARBDR010000921">
    <property type="protein sequence ID" value="KAJ8299413.1"/>
    <property type="molecule type" value="Genomic_DNA"/>
</dbReference>
<keyword evidence="9" id="KW-1133">Transmembrane helix</keyword>
<feature type="disulfide bond" evidence="7">
    <location>
        <begin position="56"/>
        <end position="71"/>
    </location>
</feature>
<feature type="compositionally biased region" description="Low complexity" evidence="8">
    <location>
        <begin position="215"/>
        <end position="241"/>
    </location>
</feature>
<feature type="repeat" description="TNFR-Cys" evidence="7">
    <location>
        <begin position="55"/>
        <end position="95"/>
    </location>
</feature>
<reference evidence="12 13" key="1">
    <citation type="submission" date="2022-12" db="EMBL/GenBank/DDBJ databases">
        <title>Chromosome-level genome of Tegillarca granosa.</title>
        <authorList>
            <person name="Kim J."/>
        </authorList>
    </citation>
    <scope>NUCLEOTIDE SEQUENCE [LARGE SCALE GENOMIC DNA]</scope>
    <source>
        <strain evidence="12">Teg-2019</strain>
        <tissue evidence="12">Adductor muscle</tissue>
    </source>
</reference>
<dbReference type="Gene3D" id="2.10.50.10">
    <property type="entry name" value="Tumor Necrosis Factor Receptor, subunit A, domain 2"/>
    <property type="match status" value="1"/>
</dbReference>
<evidence type="ECO:0000256" key="5">
    <source>
        <dbReference type="ARBA" id="ARBA00023170"/>
    </source>
</evidence>
<evidence type="ECO:0000256" key="8">
    <source>
        <dbReference type="SAM" id="MobiDB-lite"/>
    </source>
</evidence>
<evidence type="ECO:0000256" key="10">
    <source>
        <dbReference type="SAM" id="SignalP"/>
    </source>
</evidence>
<keyword evidence="4 7" id="KW-1015">Disulfide bond</keyword>
<evidence type="ECO:0000256" key="6">
    <source>
        <dbReference type="ARBA" id="ARBA00023180"/>
    </source>
</evidence>
<gene>
    <name evidence="12" type="ORF">KUTeg_023473</name>
</gene>
<dbReference type="PANTHER" id="PTHR46330:SF6">
    <property type="entry name" value="HEMATOPOIETIC DEATH RECEPTOR-RELATED"/>
    <property type="match status" value="1"/>
</dbReference>
<evidence type="ECO:0000256" key="2">
    <source>
        <dbReference type="ARBA" id="ARBA00022737"/>
    </source>
</evidence>
<dbReference type="PANTHER" id="PTHR46330">
    <property type="entry name" value="TUMOR NECROSIS FACTOR RECEPTOR SUPERFAMILY MEMBER 10B"/>
    <property type="match status" value="1"/>
</dbReference>
<organism evidence="12 13">
    <name type="scientific">Tegillarca granosa</name>
    <name type="common">Malaysian cockle</name>
    <name type="synonym">Anadara granosa</name>
    <dbReference type="NCBI Taxonomy" id="220873"/>
    <lineage>
        <taxon>Eukaryota</taxon>
        <taxon>Metazoa</taxon>
        <taxon>Spiralia</taxon>
        <taxon>Lophotrochozoa</taxon>
        <taxon>Mollusca</taxon>
        <taxon>Bivalvia</taxon>
        <taxon>Autobranchia</taxon>
        <taxon>Pteriomorphia</taxon>
        <taxon>Arcoida</taxon>
        <taxon>Arcoidea</taxon>
        <taxon>Arcidae</taxon>
        <taxon>Tegillarca</taxon>
    </lineage>
</organism>
<keyword evidence="3 9" id="KW-0472">Membrane</keyword>
<keyword evidence="9" id="KW-0812">Transmembrane</keyword>
<feature type="region of interest" description="Disordered" evidence="8">
    <location>
        <begin position="190"/>
        <end position="241"/>
    </location>
</feature>
<comment type="subcellular location">
    <subcellularLocation>
        <location evidence="1">Membrane</location>
    </subcellularLocation>
</comment>
<feature type="compositionally biased region" description="Acidic residues" evidence="8">
    <location>
        <begin position="452"/>
        <end position="471"/>
    </location>
</feature>
<protein>
    <recommendedName>
        <fullName evidence="11">TNFR-Cys domain-containing protein</fullName>
    </recommendedName>
</protein>
<dbReference type="PROSITE" id="PS00652">
    <property type="entry name" value="TNFR_NGFR_1"/>
    <property type="match status" value="1"/>
</dbReference>
<keyword evidence="10" id="KW-0732">Signal</keyword>
<feature type="chain" id="PRO_5045914502" description="TNFR-Cys domain-containing protein" evidence="10">
    <location>
        <begin position="20"/>
        <end position="485"/>
    </location>
</feature>
<evidence type="ECO:0000259" key="11">
    <source>
        <dbReference type="PROSITE" id="PS50050"/>
    </source>
</evidence>
<name>A0ABQ9E7X5_TEGGR</name>
<evidence type="ECO:0000256" key="9">
    <source>
        <dbReference type="SAM" id="Phobius"/>
    </source>
</evidence>
<evidence type="ECO:0000256" key="7">
    <source>
        <dbReference type="PROSITE-ProRule" id="PRU00206"/>
    </source>
</evidence>
<keyword evidence="5" id="KW-0675">Receptor</keyword>
<keyword evidence="6" id="KW-0325">Glycoprotein</keyword>
<dbReference type="CDD" id="cd00185">
    <property type="entry name" value="TNFRSF"/>
    <property type="match status" value="1"/>
</dbReference>
<evidence type="ECO:0000313" key="13">
    <source>
        <dbReference type="Proteomes" id="UP001217089"/>
    </source>
</evidence>
<dbReference type="InterPro" id="IPR001368">
    <property type="entry name" value="TNFR/NGFR_Cys_rich_reg"/>
</dbReference>
<evidence type="ECO:0000256" key="1">
    <source>
        <dbReference type="ARBA" id="ARBA00004370"/>
    </source>
</evidence>
<accession>A0ABQ9E7X5</accession>
<dbReference type="Proteomes" id="UP001217089">
    <property type="component" value="Unassembled WGS sequence"/>
</dbReference>
<sequence>MEMLSLVLLLFIPVFTVSANTDRNSYEYKNNCRKCKAGYYAIRKCNDRHDTVCAPCPKGSYTTSKNWAASCSICSSCGPGLFKLKPCSTTHDVFCESCSISAHSHTKSYKKFCLGNKHDLMFADEALLLNEKDKLNIHLHDEGSGDKETDIIIDHKIISTLDNSTSIKNDTEDSGSGDIAIVIEPETEFLTPNPEPVSENKTTENVTKNKETEETTTSTTATTTKPSTTTTTAKPSTTTTTKTGVIEEEESGILLGSENKNHSLNGEIIYIADEIATIKPGKGENGVKSSVNPAVAAQKEEMSGDTDSVTIGVVVAIAIIAAIIFFVLGEWRETGAAHNGGIPVDIEYRVPETTGIYDEIGKEPNGNYDNSNNTVIVPERADNIYAVIDKSKKRPASPKMAEELNKIRYIDETTDDEVENREIDKLLESELNEPPEPPRQNGSLQHSKELETVNEESESTPMLNDEETNDSNEEKQDTDNGNPVV</sequence>
<feature type="transmembrane region" description="Helical" evidence="9">
    <location>
        <begin position="309"/>
        <end position="328"/>
    </location>
</feature>
<keyword evidence="13" id="KW-1185">Reference proteome</keyword>
<keyword evidence="2" id="KW-0677">Repeat</keyword>
<dbReference type="PROSITE" id="PS50050">
    <property type="entry name" value="TNFR_NGFR_2"/>
    <property type="match status" value="1"/>
</dbReference>
<evidence type="ECO:0000313" key="12">
    <source>
        <dbReference type="EMBL" id="KAJ8299413.1"/>
    </source>
</evidence>